<reference evidence="1" key="1">
    <citation type="journal article" date="2014" name="Front. Microbiol.">
        <title>High frequency of phylogenetically diverse reductive dehalogenase-homologous genes in deep subseafloor sedimentary metagenomes.</title>
        <authorList>
            <person name="Kawai M."/>
            <person name="Futagami T."/>
            <person name="Toyoda A."/>
            <person name="Takaki Y."/>
            <person name="Nishi S."/>
            <person name="Hori S."/>
            <person name="Arai W."/>
            <person name="Tsubouchi T."/>
            <person name="Morono Y."/>
            <person name="Uchiyama I."/>
            <person name="Ito T."/>
            <person name="Fujiyama A."/>
            <person name="Inagaki F."/>
            <person name="Takami H."/>
        </authorList>
    </citation>
    <scope>NUCLEOTIDE SEQUENCE</scope>
    <source>
        <strain evidence="1">Expedition CK06-06</strain>
    </source>
</reference>
<dbReference type="AlphaFoldDB" id="X1TP98"/>
<dbReference type="EMBL" id="BARW01027911">
    <property type="protein sequence ID" value="GAJ07148.1"/>
    <property type="molecule type" value="Genomic_DNA"/>
</dbReference>
<proteinExistence type="predicted"/>
<comment type="caution">
    <text evidence="1">The sequence shown here is derived from an EMBL/GenBank/DDBJ whole genome shotgun (WGS) entry which is preliminary data.</text>
</comment>
<organism evidence="1">
    <name type="scientific">marine sediment metagenome</name>
    <dbReference type="NCBI Taxonomy" id="412755"/>
    <lineage>
        <taxon>unclassified sequences</taxon>
        <taxon>metagenomes</taxon>
        <taxon>ecological metagenomes</taxon>
    </lineage>
</organism>
<accession>X1TP98</accession>
<gene>
    <name evidence="1" type="ORF">S12H4_45182</name>
</gene>
<sequence>MARYDYFVVNPKTKKYIRVGGGTYNRLVRDGVSFKRQKPVWRALASKSYTAKVKPKPGVQKKRQSLQRAKSVTVSKKEFAKFRAWVKKNRPSQLADIDRMHKSKRKSATRFWRALAPKRGKERTRMKANCGDVCFLIPEKKKFPVCSFYDLETKGQCRLDRSGVASAKVRARQWKYPEVEKLAAKLEQDFYKPL</sequence>
<name>X1TP98_9ZZZZ</name>
<protein>
    <submittedName>
        <fullName evidence="1">Uncharacterized protein</fullName>
    </submittedName>
</protein>
<evidence type="ECO:0000313" key="1">
    <source>
        <dbReference type="EMBL" id="GAJ07148.1"/>
    </source>
</evidence>